<feature type="region of interest" description="Disordered" evidence="12">
    <location>
        <begin position="224"/>
        <end position="243"/>
    </location>
</feature>
<dbReference type="PROSITE" id="PS50157">
    <property type="entry name" value="ZINC_FINGER_C2H2_2"/>
    <property type="match status" value="8"/>
</dbReference>
<evidence type="ECO:0000256" key="3">
    <source>
        <dbReference type="ARBA" id="ARBA00022723"/>
    </source>
</evidence>
<evidence type="ECO:0000259" key="13">
    <source>
        <dbReference type="PROSITE" id="PS50157"/>
    </source>
</evidence>
<name>A0AAE1U8Z4_9EUCA</name>
<comment type="caution">
    <text evidence="14">The sequence shown here is derived from an EMBL/GenBank/DDBJ whole genome shotgun (WGS) entry which is preliminary data.</text>
</comment>
<sequence length="472" mass="53998">MGMRSEQILCKCRLVIHIRNHTGEKPFQCQICLKKFSRAYDRNRHLLIHSGEKPYVIVDSWSVQQDGETKPEPWEQDDPLAITPDTHPPIDSIITHNTHDSSQPPKPVKRVKKFACSLCHFTAARQSAVPVIVDCWSEIREEENKAEHNGELDDPLAVSHVSPDDSVTDNNNYTTTCESRSFPYGQKTYSCSLCHYIAFCKSTIVSHMRTHTAVKLSCWGENREGQDTAEPGGHDPETSPHTLPVEPVINYNINDIEPSPQDGTFYCNYCSFRAASRSHMVIHMRKHTGEKPYQCPTCPKRFARAYLLSRHTLVHTGEKPYACPYCSKRFNQKSNMITHIKIHHAMEYVGLEGASEEQAASLFSIKNLTSTNSSKIHRCPYCTYSSIKTTNLVRHIHTHTGEKPFGCPHCPFRATQEDNLKRHVRTHTGEKPYACSLCPYRSRQQSSLKRHVWTHHSNKDCIEGRYHHHQTN</sequence>
<evidence type="ECO:0000256" key="2">
    <source>
        <dbReference type="ARBA" id="ARBA00007746"/>
    </source>
</evidence>
<evidence type="ECO:0000256" key="9">
    <source>
        <dbReference type="ARBA" id="ARBA00023163"/>
    </source>
</evidence>
<keyword evidence="8" id="KW-0238">DNA-binding</keyword>
<dbReference type="InterPro" id="IPR013087">
    <property type="entry name" value="Znf_C2H2_type"/>
</dbReference>
<evidence type="ECO:0000256" key="4">
    <source>
        <dbReference type="ARBA" id="ARBA00022737"/>
    </source>
</evidence>
<feature type="domain" description="C2H2-type" evidence="13">
    <location>
        <begin position="27"/>
        <end position="54"/>
    </location>
</feature>
<feature type="domain" description="C2H2-type" evidence="13">
    <location>
        <begin position="433"/>
        <end position="460"/>
    </location>
</feature>
<dbReference type="FunFam" id="3.30.160.60:FF:002343">
    <property type="entry name" value="Zinc finger protein 33A"/>
    <property type="match status" value="2"/>
</dbReference>
<dbReference type="InterPro" id="IPR036236">
    <property type="entry name" value="Znf_C2H2_sf"/>
</dbReference>
<evidence type="ECO:0000256" key="6">
    <source>
        <dbReference type="ARBA" id="ARBA00022833"/>
    </source>
</evidence>
<dbReference type="Gene3D" id="3.30.160.60">
    <property type="entry name" value="Classic Zinc Finger"/>
    <property type="match status" value="7"/>
</dbReference>
<evidence type="ECO:0000313" key="15">
    <source>
        <dbReference type="Proteomes" id="UP001292094"/>
    </source>
</evidence>
<keyword evidence="15" id="KW-1185">Reference proteome</keyword>
<dbReference type="InterPro" id="IPR050752">
    <property type="entry name" value="C2H2-ZF_domain"/>
</dbReference>
<dbReference type="Pfam" id="PF00096">
    <property type="entry name" value="zf-C2H2"/>
    <property type="match status" value="4"/>
</dbReference>
<dbReference type="GO" id="GO:0000981">
    <property type="term" value="F:DNA-binding transcription factor activity, RNA polymerase II-specific"/>
    <property type="evidence" value="ECO:0007669"/>
    <property type="project" value="TreeGrafter"/>
</dbReference>
<dbReference type="GO" id="GO:0005634">
    <property type="term" value="C:nucleus"/>
    <property type="evidence" value="ECO:0007669"/>
    <property type="project" value="UniProtKB-SubCell"/>
</dbReference>
<dbReference type="FunFam" id="3.30.160.60:FF:000450">
    <property type="entry name" value="PR domain zinc finger protein 14"/>
    <property type="match status" value="1"/>
</dbReference>
<evidence type="ECO:0000256" key="5">
    <source>
        <dbReference type="ARBA" id="ARBA00022771"/>
    </source>
</evidence>
<dbReference type="FunFam" id="3.30.160.60:FF:000614">
    <property type="entry name" value="Zinc finger protein 142"/>
    <property type="match status" value="1"/>
</dbReference>
<gene>
    <name evidence="14" type="ORF">Pmani_017850</name>
</gene>
<dbReference type="GO" id="GO:0000978">
    <property type="term" value="F:RNA polymerase II cis-regulatory region sequence-specific DNA binding"/>
    <property type="evidence" value="ECO:0007669"/>
    <property type="project" value="TreeGrafter"/>
</dbReference>
<evidence type="ECO:0000313" key="14">
    <source>
        <dbReference type="EMBL" id="KAK4310595.1"/>
    </source>
</evidence>
<feature type="domain" description="C2H2-type" evidence="13">
    <location>
        <begin position="265"/>
        <end position="292"/>
    </location>
</feature>
<feature type="domain" description="C2H2-type" evidence="13">
    <location>
        <begin position="377"/>
        <end position="404"/>
    </location>
</feature>
<dbReference type="Proteomes" id="UP001292094">
    <property type="component" value="Unassembled WGS sequence"/>
</dbReference>
<feature type="compositionally biased region" description="Basic and acidic residues" evidence="12">
    <location>
        <begin position="224"/>
        <end position="238"/>
    </location>
</feature>
<dbReference type="PANTHER" id="PTHR24384:SF189">
    <property type="entry name" value="C2H2-TYPE DOMAIN-CONTAINING PROTEIN-RELATED"/>
    <property type="match status" value="1"/>
</dbReference>
<evidence type="ECO:0000256" key="11">
    <source>
        <dbReference type="PROSITE-ProRule" id="PRU00042"/>
    </source>
</evidence>
<keyword evidence="5 11" id="KW-0863">Zinc-finger</keyword>
<keyword evidence="3" id="KW-0479">Metal-binding</keyword>
<feature type="domain" description="C2H2-type" evidence="13">
    <location>
        <begin position="293"/>
        <end position="320"/>
    </location>
</feature>
<dbReference type="PANTHER" id="PTHR24384">
    <property type="entry name" value="FINGER PUTATIVE TRANSCRIPTION FACTOR FAMILY-RELATED"/>
    <property type="match status" value="1"/>
</dbReference>
<comment type="similarity">
    <text evidence="2">Belongs to the hunchback C2H2-type zinc-finger protein family.</text>
</comment>
<feature type="domain" description="C2H2-type" evidence="13">
    <location>
        <begin position="405"/>
        <end position="432"/>
    </location>
</feature>
<keyword evidence="6" id="KW-0862">Zinc</keyword>
<keyword evidence="4" id="KW-0677">Repeat</keyword>
<keyword evidence="7" id="KW-0805">Transcription regulation</keyword>
<feature type="domain" description="C2H2-type" evidence="13">
    <location>
        <begin position="321"/>
        <end position="348"/>
    </location>
</feature>
<evidence type="ECO:0000256" key="1">
    <source>
        <dbReference type="ARBA" id="ARBA00004123"/>
    </source>
</evidence>
<feature type="region of interest" description="Disordered" evidence="12">
    <location>
        <begin position="146"/>
        <end position="167"/>
    </location>
</feature>
<comment type="subcellular location">
    <subcellularLocation>
        <location evidence="1">Nucleus</location>
    </subcellularLocation>
</comment>
<evidence type="ECO:0000256" key="8">
    <source>
        <dbReference type="ARBA" id="ARBA00023125"/>
    </source>
</evidence>
<evidence type="ECO:0000256" key="7">
    <source>
        <dbReference type="ARBA" id="ARBA00023015"/>
    </source>
</evidence>
<evidence type="ECO:0000256" key="10">
    <source>
        <dbReference type="ARBA" id="ARBA00023242"/>
    </source>
</evidence>
<reference evidence="14" key="1">
    <citation type="submission" date="2023-11" db="EMBL/GenBank/DDBJ databases">
        <title>Genome assemblies of two species of porcelain crab, Petrolisthes cinctipes and Petrolisthes manimaculis (Anomura: Porcellanidae).</title>
        <authorList>
            <person name="Angst P."/>
        </authorList>
    </citation>
    <scope>NUCLEOTIDE SEQUENCE</scope>
    <source>
        <strain evidence="14">PB745_02</strain>
        <tissue evidence="14">Gill</tissue>
    </source>
</reference>
<dbReference type="SMART" id="SM00355">
    <property type="entry name" value="ZnF_C2H2"/>
    <property type="match status" value="8"/>
</dbReference>
<dbReference type="EMBL" id="JAWZYT010001619">
    <property type="protein sequence ID" value="KAK4310595.1"/>
    <property type="molecule type" value="Genomic_DNA"/>
</dbReference>
<organism evidence="14 15">
    <name type="scientific">Petrolisthes manimaculis</name>
    <dbReference type="NCBI Taxonomy" id="1843537"/>
    <lineage>
        <taxon>Eukaryota</taxon>
        <taxon>Metazoa</taxon>
        <taxon>Ecdysozoa</taxon>
        <taxon>Arthropoda</taxon>
        <taxon>Crustacea</taxon>
        <taxon>Multicrustacea</taxon>
        <taxon>Malacostraca</taxon>
        <taxon>Eumalacostraca</taxon>
        <taxon>Eucarida</taxon>
        <taxon>Decapoda</taxon>
        <taxon>Pleocyemata</taxon>
        <taxon>Anomura</taxon>
        <taxon>Galatheoidea</taxon>
        <taxon>Porcellanidae</taxon>
        <taxon>Petrolisthes</taxon>
    </lineage>
</organism>
<protein>
    <recommendedName>
        <fullName evidence="13">C2H2-type domain-containing protein</fullName>
    </recommendedName>
</protein>
<dbReference type="SUPFAM" id="SSF57667">
    <property type="entry name" value="beta-beta-alpha zinc fingers"/>
    <property type="match status" value="6"/>
</dbReference>
<dbReference type="AlphaFoldDB" id="A0AAE1U8Z4"/>
<keyword evidence="10" id="KW-0539">Nucleus</keyword>
<dbReference type="PROSITE" id="PS00028">
    <property type="entry name" value="ZINC_FINGER_C2H2_1"/>
    <property type="match status" value="3"/>
</dbReference>
<accession>A0AAE1U8Z4</accession>
<dbReference type="GO" id="GO:0008270">
    <property type="term" value="F:zinc ion binding"/>
    <property type="evidence" value="ECO:0007669"/>
    <property type="project" value="UniProtKB-KW"/>
</dbReference>
<keyword evidence="9" id="KW-0804">Transcription</keyword>
<feature type="domain" description="C2H2-type" evidence="13">
    <location>
        <begin position="189"/>
        <end position="216"/>
    </location>
</feature>
<dbReference type="FunFam" id="3.30.160.60:FF:000395">
    <property type="entry name" value="zinc finger protein 513"/>
    <property type="match status" value="1"/>
</dbReference>
<proteinExistence type="inferred from homology"/>
<evidence type="ECO:0000256" key="12">
    <source>
        <dbReference type="SAM" id="MobiDB-lite"/>
    </source>
</evidence>